<evidence type="ECO:0000256" key="1">
    <source>
        <dbReference type="SAM" id="SignalP"/>
    </source>
</evidence>
<evidence type="ECO:0000313" key="2">
    <source>
        <dbReference type="EMBL" id="MDQ0396450.1"/>
    </source>
</evidence>
<comment type="caution">
    <text evidence="2">The sequence shown here is derived from an EMBL/GenBank/DDBJ whole genome shotgun (WGS) entry which is preliminary data.</text>
</comment>
<organism evidence="2 3">
    <name type="scientific">Labrys monachus</name>
    <dbReference type="NCBI Taxonomy" id="217067"/>
    <lineage>
        <taxon>Bacteria</taxon>
        <taxon>Pseudomonadati</taxon>
        <taxon>Pseudomonadota</taxon>
        <taxon>Alphaproteobacteria</taxon>
        <taxon>Hyphomicrobiales</taxon>
        <taxon>Xanthobacteraceae</taxon>
        <taxon>Labrys</taxon>
    </lineage>
</organism>
<evidence type="ECO:0000313" key="3">
    <source>
        <dbReference type="Proteomes" id="UP001237448"/>
    </source>
</evidence>
<name>A0ABU0FQW3_9HYPH</name>
<dbReference type="RefSeq" id="WP_307436744.1">
    <property type="nucleotide sequence ID" value="NZ_JAUSVK010000001.1"/>
</dbReference>
<keyword evidence="3" id="KW-1185">Reference proteome</keyword>
<reference evidence="2 3" key="1">
    <citation type="submission" date="2023-07" db="EMBL/GenBank/DDBJ databases">
        <title>Genomic Encyclopedia of Type Strains, Phase IV (KMG-IV): sequencing the most valuable type-strain genomes for metagenomic binning, comparative biology and taxonomic classification.</title>
        <authorList>
            <person name="Goeker M."/>
        </authorList>
    </citation>
    <scope>NUCLEOTIDE SEQUENCE [LARGE SCALE GENOMIC DNA]</scope>
    <source>
        <strain evidence="2 3">DSM 5896</strain>
    </source>
</reference>
<feature type="signal peptide" evidence="1">
    <location>
        <begin position="1"/>
        <end position="21"/>
    </location>
</feature>
<protein>
    <submittedName>
        <fullName evidence="2">Outer membrane biogenesis lipoprotein LolB</fullName>
    </submittedName>
</protein>
<proteinExistence type="predicted"/>
<dbReference type="Proteomes" id="UP001237448">
    <property type="component" value="Unassembled WGS sequence"/>
</dbReference>
<dbReference type="EMBL" id="JAUSVK010000001">
    <property type="protein sequence ID" value="MDQ0396450.1"/>
    <property type="molecule type" value="Genomic_DNA"/>
</dbReference>
<gene>
    <name evidence="2" type="ORF">J3R73_006242</name>
</gene>
<feature type="chain" id="PRO_5047021544" evidence="1">
    <location>
        <begin position="22"/>
        <end position="97"/>
    </location>
</feature>
<dbReference type="PROSITE" id="PS51257">
    <property type="entry name" value="PROKAR_LIPOPROTEIN"/>
    <property type="match status" value="1"/>
</dbReference>
<accession>A0ABU0FQW3</accession>
<keyword evidence="1" id="KW-0732">Signal</keyword>
<keyword evidence="2" id="KW-0449">Lipoprotein</keyword>
<sequence length="97" mass="10727">MLRQAPAVLALLLLAACTVQPPVPTVRSLDRNTLACRNRDSVQALHSAGAGFQRQADAELASGRCRMFQKGDRIESGSRDGFVDPASKRQYWIYHWG</sequence>